<dbReference type="EMBL" id="HACA01006982">
    <property type="protein sequence ID" value="CDW24343.1"/>
    <property type="molecule type" value="Transcribed_RNA"/>
</dbReference>
<dbReference type="AlphaFoldDB" id="A0A0K2TEB2"/>
<evidence type="ECO:0000313" key="1">
    <source>
        <dbReference type="EMBL" id="CDW24343.1"/>
    </source>
</evidence>
<name>A0A0K2TEB2_LEPSM</name>
<organism evidence="1">
    <name type="scientific">Lepeophtheirus salmonis</name>
    <name type="common">Salmon louse</name>
    <name type="synonym">Caligus salmonis</name>
    <dbReference type="NCBI Taxonomy" id="72036"/>
    <lineage>
        <taxon>Eukaryota</taxon>
        <taxon>Metazoa</taxon>
        <taxon>Ecdysozoa</taxon>
        <taxon>Arthropoda</taxon>
        <taxon>Crustacea</taxon>
        <taxon>Multicrustacea</taxon>
        <taxon>Hexanauplia</taxon>
        <taxon>Copepoda</taxon>
        <taxon>Siphonostomatoida</taxon>
        <taxon>Caligidae</taxon>
        <taxon>Lepeophtheirus</taxon>
    </lineage>
</organism>
<sequence length="64" mass="7983">MAKRPWGMKKRYCHYCSSYYDEDYRHYTQEMDPDNADRNPQWIPQREIAHYNSKDWIHTMTLPL</sequence>
<reference evidence="1" key="1">
    <citation type="submission" date="2014-05" db="EMBL/GenBank/DDBJ databases">
        <authorList>
            <person name="Chronopoulou M."/>
        </authorList>
    </citation>
    <scope>NUCLEOTIDE SEQUENCE</scope>
    <source>
        <tissue evidence="1">Whole organism</tissue>
    </source>
</reference>
<accession>A0A0K2TEB2</accession>
<protein>
    <submittedName>
        <fullName evidence="1">Uncharacterized protein</fullName>
    </submittedName>
</protein>
<proteinExistence type="predicted"/>